<evidence type="ECO:0000313" key="2">
    <source>
        <dbReference type="Proteomes" id="UP000015104"/>
    </source>
</evidence>
<reference evidence="1" key="2">
    <citation type="submission" date="2015-06" db="UniProtKB">
        <authorList>
            <consortium name="EnsemblMetazoa"/>
        </authorList>
    </citation>
    <scope>IDENTIFICATION</scope>
</reference>
<evidence type="ECO:0000313" key="1">
    <source>
        <dbReference type="EnsemblMetazoa" id="tetur08g05080.1"/>
    </source>
</evidence>
<sequence length="71" mass="7850">MSGYYGYLGGAIALTVFAVRYSRGDYPKQLPPEHKEEAAKFQHAILSAQHAAKAEGVTLKSLGQIRMYFDT</sequence>
<name>T1KBS1_TETUR</name>
<dbReference type="Proteomes" id="UP000015104">
    <property type="component" value="Unassembled WGS sequence"/>
</dbReference>
<reference evidence="2" key="1">
    <citation type="submission" date="2011-08" db="EMBL/GenBank/DDBJ databases">
        <authorList>
            <person name="Rombauts S."/>
        </authorList>
    </citation>
    <scope>NUCLEOTIDE SEQUENCE</scope>
    <source>
        <strain evidence="2">London</strain>
    </source>
</reference>
<accession>T1KBS1</accession>
<dbReference type="HOGENOM" id="CLU_2743292_0_0_1"/>
<proteinExistence type="predicted"/>
<keyword evidence="2" id="KW-1185">Reference proteome</keyword>
<organism evidence="1 2">
    <name type="scientific">Tetranychus urticae</name>
    <name type="common">Two-spotted spider mite</name>
    <dbReference type="NCBI Taxonomy" id="32264"/>
    <lineage>
        <taxon>Eukaryota</taxon>
        <taxon>Metazoa</taxon>
        <taxon>Ecdysozoa</taxon>
        <taxon>Arthropoda</taxon>
        <taxon>Chelicerata</taxon>
        <taxon>Arachnida</taxon>
        <taxon>Acari</taxon>
        <taxon>Acariformes</taxon>
        <taxon>Trombidiformes</taxon>
        <taxon>Prostigmata</taxon>
        <taxon>Eleutherengona</taxon>
        <taxon>Raphignathae</taxon>
        <taxon>Tetranychoidea</taxon>
        <taxon>Tetranychidae</taxon>
        <taxon>Tetranychus</taxon>
    </lineage>
</organism>
<dbReference type="EnsemblMetazoa" id="tetur08g05080.1">
    <property type="protein sequence ID" value="tetur08g05080.1"/>
    <property type="gene ID" value="tetur08g05080"/>
</dbReference>
<dbReference type="EMBL" id="CAEY01001954">
    <property type="status" value="NOT_ANNOTATED_CDS"/>
    <property type="molecule type" value="Genomic_DNA"/>
</dbReference>
<dbReference type="AlphaFoldDB" id="T1KBS1"/>
<protein>
    <submittedName>
        <fullName evidence="1">Uncharacterized protein</fullName>
    </submittedName>
</protein>